<feature type="binding site" evidence="7">
    <location>
        <position position="78"/>
    </location>
    <ligand>
        <name>Zn(2+)</name>
        <dbReference type="ChEBI" id="CHEBI:29105"/>
        <note>catalytic</note>
    </ligand>
</feature>
<feature type="active site" description="Proton donor" evidence="6">
    <location>
        <position position="80"/>
    </location>
</feature>
<dbReference type="PANTHER" id="PTHR11086">
    <property type="entry name" value="DEOXYCYTIDYLATE DEAMINASE-RELATED"/>
    <property type="match status" value="1"/>
</dbReference>
<keyword evidence="10" id="KW-1185">Reference proteome</keyword>
<name>A0A1M4Y2Q8_9FIRM</name>
<evidence type="ECO:0000256" key="4">
    <source>
        <dbReference type="ARBA" id="ARBA00022801"/>
    </source>
</evidence>
<dbReference type="Pfam" id="PF00383">
    <property type="entry name" value="dCMP_cyt_deam_1"/>
    <property type="match status" value="1"/>
</dbReference>
<dbReference type="STRING" id="1120975.SAMN02746064_01676"/>
<accession>A0A1M4Y2Q8</accession>
<dbReference type="PIRSF" id="PIRSF006019">
    <property type="entry name" value="dCMP_deaminase"/>
    <property type="match status" value="1"/>
</dbReference>
<dbReference type="InterPro" id="IPR035105">
    <property type="entry name" value="Deoxycytidylate_deaminase_dom"/>
</dbReference>
<dbReference type="InterPro" id="IPR016193">
    <property type="entry name" value="Cytidine_deaminase-like"/>
</dbReference>
<evidence type="ECO:0000256" key="7">
    <source>
        <dbReference type="PIRSR" id="PIRSR006019-2"/>
    </source>
</evidence>
<comment type="similarity">
    <text evidence="2">Belongs to the cytidine and deoxycytidylate deaminase family.</text>
</comment>
<keyword evidence="5 7" id="KW-0862">Zinc</keyword>
<organism evidence="9 10">
    <name type="scientific">Alkalibacter saccharofermentans DSM 14828</name>
    <dbReference type="NCBI Taxonomy" id="1120975"/>
    <lineage>
        <taxon>Bacteria</taxon>
        <taxon>Bacillati</taxon>
        <taxon>Bacillota</taxon>
        <taxon>Clostridia</taxon>
        <taxon>Eubacteriales</taxon>
        <taxon>Eubacteriaceae</taxon>
        <taxon>Alkalibacter</taxon>
    </lineage>
</organism>
<dbReference type="InterPro" id="IPR016473">
    <property type="entry name" value="dCMP_deaminase"/>
</dbReference>
<feature type="binding site" evidence="7">
    <location>
        <position position="106"/>
    </location>
    <ligand>
        <name>Zn(2+)</name>
        <dbReference type="ChEBI" id="CHEBI:29105"/>
        <note>catalytic</note>
    </ligand>
</feature>
<dbReference type="SUPFAM" id="SSF53927">
    <property type="entry name" value="Cytidine deaminase-like"/>
    <property type="match status" value="1"/>
</dbReference>
<evidence type="ECO:0000256" key="6">
    <source>
        <dbReference type="PIRSR" id="PIRSR006019-1"/>
    </source>
</evidence>
<dbReference type="GO" id="GO:0005737">
    <property type="term" value="C:cytoplasm"/>
    <property type="evidence" value="ECO:0007669"/>
    <property type="project" value="TreeGrafter"/>
</dbReference>
<keyword evidence="4" id="KW-0378">Hydrolase</keyword>
<evidence type="ECO:0000256" key="1">
    <source>
        <dbReference type="ARBA" id="ARBA00001947"/>
    </source>
</evidence>
<dbReference type="GO" id="GO:0006220">
    <property type="term" value="P:pyrimidine nucleotide metabolic process"/>
    <property type="evidence" value="ECO:0007669"/>
    <property type="project" value="InterPro"/>
</dbReference>
<dbReference type="PROSITE" id="PS00903">
    <property type="entry name" value="CYT_DCMP_DEAMINASES_1"/>
    <property type="match status" value="1"/>
</dbReference>
<dbReference type="GO" id="GO:0008270">
    <property type="term" value="F:zinc ion binding"/>
    <property type="evidence" value="ECO:0007669"/>
    <property type="project" value="InterPro"/>
</dbReference>
<dbReference type="OrthoDB" id="9788517at2"/>
<gene>
    <name evidence="9" type="ORF">SAMN02746064_01676</name>
</gene>
<dbReference type="InterPro" id="IPR016192">
    <property type="entry name" value="APOBEC/CMP_deaminase_Zn-bd"/>
</dbReference>
<keyword evidence="3 7" id="KW-0479">Metal-binding</keyword>
<dbReference type="Proteomes" id="UP000184251">
    <property type="component" value="Unassembled WGS sequence"/>
</dbReference>
<feature type="domain" description="CMP/dCMP-type deaminase" evidence="8">
    <location>
        <begin position="5"/>
        <end position="143"/>
    </location>
</feature>
<proteinExistence type="inferred from homology"/>
<feature type="binding site" evidence="7">
    <location>
        <position position="109"/>
    </location>
    <ligand>
        <name>Zn(2+)</name>
        <dbReference type="ChEBI" id="CHEBI:29105"/>
        <note>catalytic</note>
    </ligand>
</feature>
<evidence type="ECO:0000256" key="3">
    <source>
        <dbReference type="ARBA" id="ARBA00022723"/>
    </source>
</evidence>
<evidence type="ECO:0000256" key="2">
    <source>
        <dbReference type="ARBA" id="ARBA00006576"/>
    </source>
</evidence>
<sequence>MERPSWDEYFLDMLEVIKKRSTCMRRQVAALIVKDKRIIATGYNGAPTGIAHCGEVGCLRAQQSIPSGSRHELCRGIHAEQNAIIQSAVHGVSVKDSTIYITHSPCVLCAKMIINAGIKRIVYSGDYPDEMSASLLKEAGIVVDKSCNML</sequence>
<dbReference type="EMBL" id="FQTU01000011">
    <property type="protein sequence ID" value="SHF00114.1"/>
    <property type="molecule type" value="Genomic_DNA"/>
</dbReference>
<dbReference type="Gene3D" id="3.40.140.10">
    <property type="entry name" value="Cytidine Deaminase, domain 2"/>
    <property type="match status" value="1"/>
</dbReference>
<dbReference type="PROSITE" id="PS51747">
    <property type="entry name" value="CYT_DCMP_DEAMINASES_2"/>
    <property type="match status" value="1"/>
</dbReference>
<dbReference type="GO" id="GO:0004132">
    <property type="term" value="F:dCMP deaminase activity"/>
    <property type="evidence" value="ECO:0007669"/>
    <property type="project" value="InterPro"/>
</dbReference>
<dbReference type="InterPro" id="IPR002125">
    <property type="entry name" value="CMP_dCMP_dom"/>
</dbReference>
<evidence type="ECO:0000313" key="9">
    <source>
        <dbReference type="EMBL" id="SHF00114.1"/>
    </source>
</evidence>
<dbReference type="RefSeq" id="WP_073270989.1">
    <property type="nucleotide sequence ID" value="NZ_FQTU01000011.1"/>
</dbReference>
<evidence type="ECO:0000259" key="8">
    <source>
        <dbReference type="PROSITE" id="PS51747"/>
    </source>
</evidence>
<protein>
    <submittedName>
        <fullName evidence="9">dCMP deaminase</fullName>
    </submittedName>
</protein>
<dbReference type="AlphaFoldDB" id="A0A1M4Y2Q8"/>
<dbReference type="CDD" id="cd01286">
    <property type="entry name" value="deoxycytidylate_deaminase"/>
    <property type="match status" value="1"/>
</dbReference>
<evidence type="ECO:0000256" key="5">
    <source>
        <dbReference type="ARBA" id="ARBA00022833"/>
    </source>
</evidence>
<dbReference type="InterPro" id="IPR015517">
    <property type="entry name" value="dCMP_deaminase-rel"/>
</dbReference>
<evidence type="ECO:0000313" key="10">
    <source>
        <dbReference type="Proteomes" id="UP000184251"/>
    </source>
</evidence>
<reference evidence="9 10" key="1">
    <citation type="submission" date="2016-11" db="EMBL/GenBank/DDBJ databases">
        <authorList>
            <person name="Jaros S."/>
            <person name="Januszkiewicz K."/>
            <person name="Wedrychowicz H."/>
        </authorList>
    </citation>
    <scope>NUCLEOTIDE SEQUENCE [LARGE SCALE GENOMIC DNA]</scope>
    <source>
        <strain evidence="9 10">DSM 14828</strain>
    </source>
</reference>
<comment type="cofactor">
    <cofactor evidence="1 7">
        <name>Zn(2+)</name>
        <dbReference type="ChEBI" id="CHEBI:29105"/>
    </cofactor>
</comment>
<dbReference type="PANTHER" id="PTHR11086:SF18">
    <property type="entry name" value="DEOXYCYTIDYLATE DEAMINASE"/>
    <property type="match status" value="1"/>
</dbReference>